<dbReference type="OMA" id="YDACALE"/>
<dbReference type="RefSeq" id="XP_034014688.1">
    <property type="nucleotide sequence ID" value="XM_034157989.1"/>
</dbReference>
<evidence type="ECO:0000313" key="2">
    <source>
        <dbReference type="EMBL" id="KAA8907579.1"/>
    </source>
</evidence>
<sequence length="209" mass="24069">MSDGVDIRHLSRVIYSLEEFRWFAMPRKRGARLKEDYEADVKRYLELVKNEELEHDIPPKRKQPRPAKQAAPKRPKYRKSTTPVTKQELDNNTPVDSQRDATESPAQPSLIHNQKLTCPGTVATHDAATFEKYVSQTATYETMIAKIVEHVDDIDVALHHCLVEKNLDRERQQWTIPTSLYDACALEVPQQISLGAELDEIDSFWDSIK</sequence>
<feature type="region of interest" description="Disordered" evidence="1">
    <location>
        <begin position="55"/>
        <end position="114"/>
    </location>
</feature>
<proteinExistence type="predicted"/>
<dbReference type="Proteomes" id="UP000449547">
    <property type="component" value="Unassembled WGS sequence"/>
</dbReference>
<name>A0A642UXX4_DIURU</name>
<dbReference type="VEuPathDB" id="FungiDB:DIURU_000505"/>
<evidence type="ECO:0000256" key="1">
    <source>
        <dbReference type="SAM" id="MobiDB-lite"/>
    </source>
</evidence>
<gene>
    <name evidence="2" type="ORF">DIURU_000505</name>
</gene>
<feature type="compositionally biased region" description="Polar residues" evidence="1">
    <location>
        <begin position="80"/>
        <end position="96"/>
    </location>
</feature>
<feature type="compositionally biased region" description="Basic residues" evidence="1">
    <location>
        <begin position="60"/>
        <end position="79"/>
    </location>
</feature>
<keyword evidence="3" id="KW-1185">Reference proteome</keyword>
<evidence type="ECO:0000313" key="3">
    <source>
        <dbReference type="Proteomes" id="UP000449547"/>
    </source>
</evidence>
<reference evidence="2 3" key="1">
    <citation type="submission" date="2019-07" db="EMBL/GenBank/DDBJ databases">
        <title>Genome assembly of two rare yeast pathogens: Diutina rugosa and Trichomonascus ciferrii.</title>
        <authorList>
            <person name="Mixao V."/>
            <person name="Saus E."/>
            <person name="Hansen A."/>
            <person name="Lass-Flor C."/>
            <person name="Gabaldon T."/>
        </authorList>
    </citation>
    <scope>NUCLEOTIDE SEQUENCE [LARGE SCALE GENOMIC DNA]</scope>
    <source>
        <strain evidence="2 3">CBS 613</strain>
    </source>
</reference>
<dbReference type="EMBL" id="SWFT01000020">
    <property type="protein sequence ID" value="KAA8907579.1"/>
    <property type="molecule type" value="Genomic_DNA"/>
</dbReference>
<comment type="caution">
    <text evidence="2">The sequence shown here is derived from an EMBL/GenBank/DDBJ whole genome shotgun (WGS) entry which is preliminary data.</text>
</comment>
<feature type="compositionally biased region" description="Polar residues" evidence="1">
    <location>
        <begin position="104"/>
        <end position="114"/>
    </location>
</feature>
<dbReference type="GeneID" id="54779158"/>
<accession>A0A642UXX4</accession>
<protein>
    <submittedName>
        <fullName evidence="2">Uncharacterized protein</fullName>
    </submittedName>
</protein>
<dbReference type="AlphaFoldDB" id="A0A642UXX4"/>
<organism evidence="2 3">
    <name type="scientific">Diutina rugosa</name>
    <name type="common">Yeast</name>
    <name type="synonym">Candida rugosa</name>
    <dbReference type="NCBI Taxonomy" id="5481"/>
    <lineage>
        <taxon>Eukaryota</taxon>
        <taxon>Fungi</taxon>
        <taxon>Dikarya</taxon>
        <taxon>Ascomycota</taxon>
        <taxon>Saccharomycotina</taxon>
        <taxon>Pichiomycetes</taxon>
        <taxon>Debaryomycetaceae</taxon>
        <taxon>Diutina</taxon>
    </lineage>
</organism>